<feature type="transmembrane region" description="Helical" evidence="2">
    <location>
        <begin position="151"/>
        <end position="175"/>
    </location>
</feature>
<dbReference type="InterPro" id="IPR005625">
    <property type="entry name" value="PepSY-ass_TM"/>
</dbReference>
<proteinExistence type="predicted"/>
<feature type="region of interest" description="Disordered" evidence="1">
    <location>
        <begin position="519"/>
        <end position="541"/>
    </location>
</feature>
<dbReference type="Proteomes" id="UP000270626">
    <property type="component" value="Unassembled WGS sequence"/>
</dbReference>
<organism evidence="3 4">
    <name type="scientific">Azonexus fungiphilus</name>
    <dbReference type="NCBI Taxonomy" id="146940"/>
    <lineage>
        <taxon>Bacteria</taxon>
        <taxon>Pseudomonadati</taxon>
        <taxon>Pseudomonadota</taxon>
        <taxon>Betaproteobacteria</taxon>
        <taxon>Rhodocyclales</taxon>
        <taxon>Azonexaceae</taxon>
        <taxon>Azonexus</taxon>
    </lineage>
</organism>
<feature type="transmembrane region" description="Helical" evidence="2">
    <location>
        <begin position="196"/>
        <end position="218"/>
    </location>
</feature>
<feature type="transmembrane region" description="Helical" evidence="2">
    <location>
        <begin position="389"/>
        <end position="409"/>
    </location>
</feature>
<dbReference type="AlphaFoldDB" id="A0A495WDH3"/>
<dbReference type="PANTHER" id="PTHR34219">
    <property type="entry name" value="IRON-REGULATED INNER MEMBRANE PROTEIN-RELATED"/>
    <property type="match status" value="1"/>
</dbReference>
<evidence type="ECO:0000256" key="2">
    <source>
        <dbReference type="SAM" id="Phobius"/>
    </source>
</evidence>
<keyword evidence="2" id="KW-0472">Membrane</keyword>
<evidence type="ECO:0000256" key="1">
    <source>
        <dbReference type="SAM" id="MobiDB-lite"/>
    </source>
</evidence>
<sequence length="541" mass="58755">MKIRNDVIKVYKDVHIWVGILSGLMLFIAFYAGAITMFEKPLERWATPPSSLAAPPPLAGAEVLLQAVLAEHPQAAKNYLIVVEPTVDAPARVIWREPGKSRRQFTEFGASFADDGSLQVEQLRKAPVAQLVDTLHQLVGLPFPDALARPIMGAVALLYAVALVSGLIIFLPTLAKDLLAMRIGHNIKRLWMDVHNALGVVSLPFHVVMALTCVVFAFHDEFYDVQGAVVYEQGVPWQRETPPGPPTPDARPLPAVELLRLAHVQQPGFEVFNFSFKQAGGQLEASITGLDTRYGTRARTYASTHLNPYTGEIDPHDLPGQMEPWDAAVNTFFMLHFGSFGGNPVRWLYLLLGLAGALLFYTGNLLWIESRRRKQRADGVPEQTRSARVLGSLTVGVSLGCVVGISATLAATKWLPQRVDNLAAWHEGIYYAVFVAAVAWAFVRGAPRAAVELLRLAALATLLIPLSSLAGVWGIGGAWHHPGMGFIVDLTALAAVPVFLAIAAYTRRRMCAGHTDSVWAQPASSQPLPPSGRGPASACQE</sequence>
<keyword evidence="2" id="KW-0812">Transmembrane</keyword>
<dbReference type="Pfam" id="PF03929">
    <property type="entry name" value="PepSY_TM"/>
    <property type="match status" value="1"/>
</dbReference>
<evidence type="ECO:0000313" key="3">
    <source>
        <dbReference type="EMBL" id="RKT59257.1"/>
    </source>
</evidence>
<feature type="transmembrane region" description="Helical" evidence="2">
    <location>
        <begin position="16"/>
        <end position="38"/>
    </location>
</feature>
<name>A0A495WDH3_9RHOO</name>
<keyword evidence="4" id="KW-1185">Reference proteome</keyword>
<reference evidence="3 4" key="1">
    <citation type="submission" date="2018-10" db="EMBL/GenBank/DDBJ databases">
        <title>Genomic Encyclopedia of Type Strains, Phase IV (KMG-IV): sequencing the most valuable type-strain genomes for metagenomic binning, comparative biology and taxonomic classification.</title>
        <authorList>
            <person name="Goeker M."/>
        </authorList>
    </citation>
    <scope>NUCLEOTIDE SEQUENCE [LARGE SCALE GENOMIC DNA]</scope>
    <source>
        <strain evidence="3 4">DSM 23841</strain>
    </source>
</reference>
<protein>
    <submittedName>
        <fullName evidence="3">Putative iron-regulated membrane protein</fullName>
    </submittedName>
</protein>
<feature type="transmembrane region" description="Helical" evidence="2">
    <location>
        <begin position="347"/>
        <end position="368"/>
    </location>
</feature>
<evidence type="ECO:0000313" key="4">
    <source>
        <dbReference type="Proteomes" id="UP000270626"/>
    </source>
</evidence>
<gene>
    <name evidence="3" type="ORF">DFR40_1141</name>
</gene>
<comment type="caution">
    <text evidence="3">The sequence shown here is derived from an EMBL/GenBank/DDBJ whole genome shotgun (WGS) entry which is preliminary data.</text>
</comment>
<feature type="transmembrane region" description="Helical" evidence="2">
    <location>
        <begin position="453"/>
        <end position="479"/>
    </location>
</feature>
<feature type="transmembrane region" description="Helical" evidence="2">
    <location>
        <begin position="485"/>
        <end position="505"/>
    </location>
</feature>
<feature type="transmembrane region" description="Helical" evidence="2">
    <location>
        <begin position="429"/>
        <end position="446"/>
    </location>
</feature>
<dbReference type="EMBL" id="RBXP01000013">
    <property type="protein sequence ID" value="RKT59257.1"/>
    <property type="molecule type" value="Genomic_DNA"/>
</dbReference>
<dbReference type="OrthoDB" id="9776609at2"/>
<dbReference type="PANTHER" id="PTHR34219:SF9">
    <property type="entry name" value="IRON-REGULATED INNER MEMBRANE PROTEIN"/>
    <property type="match status" value="1"/>
</dbReference>
<dbReference type="RefSeq" id="WP_121457512.1">
    <property type="nucleotide sequence ID" value="NZ_RBXP01000013.1"/>
</dbReference>
<keyword evidence="2" id="KW-1133">Transmembrane helix</keyword>
<accession>A0A495WDH3</accession>